<dbReference type="EMBL" id="JAULSW010000001">
    <property type="protein sequence ID" value="KAK3392894.1"/>
    <property type="molecule type" value="Genomic_DNA"/>
</dbReference>
<keyword evidence="5" id="KW-0677">Repeat</keyword>
<evidence type="ECO:0000259" key="9">
    <source>
        <dbReference type="PROSITE" id="PS51873"/>
    </source>
</evidence>
<evidence type="ECO:0000256" key="2">
    <source>
        <dbReference type="ARBA" id="ARBA00012251"/>
    </source>
</evidence>
<evidence type="ECO:0000313" key="10">
    <source>
        <dbReference type="EMBL" id="KAK3392894.1"/>
    </source>
</evidence>
<evidence type="ECO:0000313" key="11">
    <source>
        <dbReference type="Proteomes" id="UP001285441"/>
    </source>
</evidence>
<feature type="domain" description="RING-type" evidence="9">
    <location>
        <begin position="35"/>
        <end position="242"/>
    </location>
</feature>
<evidence type="ECO:0000256" key="7">
    <source>
        <dbReference type="ARBA" id="ARBA00022786"/>
    </source>
</evidence>
<dbReference type="GO" id="GO:0008270">
    <property type="term" value="F:zinc ion binding"/>
    <property type="evidence" value="ECO:0007669"/>
    <property type="project" value="UniProtKB-KW"/>
</dbReference>
<keyword evidence="11" id="KW-1185">Reference proteome</keyword>
<proteinExistence type="predicted"/>
<evidence type="ECO:0000256" key="8">
    <source>
        <dbReference type="ARBA" id="ARBA00022833"/>
    </source>
</evidence>
<dbReference type="PROSITE" id="PS51873">
    <property type="entry name" value="TRIAD"/>
    <property type="match status" value="1"/>
</dbReference>
<protein>
    <recommendedName>
        <fullName evidence="2">RBR-type E3 ubiquitin transferase</fullName>
        <ecNumber evidence="2">2.3.2.31</ecNumber>
    </recommendedName>
</protein>
<dbReference type="EC" id="2.3.2.31" evidence="2"/>
<keyword evidence="8" id="KW-0862">Zinc</keyword>
<dbReference type="Pfam" id="PF01485">
    <property type="entry name" value="IBR"/>
    <property type="match status" value="1"/>
</dbReference>
<organism evidence="10 11">
    <name type="scientific">Podospora didyma</name>
    <dbReference type="NCBI Taxonomy" id="330526"/>
    <lineage>
        <taxon>Eukaryota</taxon>
        <taxon>Fungi</taxon>
        <taxon>Dikarya</taxon>
        <taxon>Ascomycota</taxon>
        <taxon>Pezizomycotina</taxon>
        <taxon>Sordariomycetes</taxon>
        <taxon>Sordariomycetidae</taxon>
        <taxon>Sordariales</taxon>
        <taxon>Podosporaceae</taxon>
        <taxon>Podospora</taxon>
    </lineage>
</organism>
<dbReference type="GO" id="GO:0061630">
    <property type="term" value="F:ubiquitin protein ligase activity"/>
    <property type="evidence" value="ECO:0007669"/>
    <property type="project" value="UniProtKB-EC"/>
</dbReference>
<evidence type="ECO:0000256" key="5">
    <source>
        <dbReference type="ARBA" id="ARBA00022737"/>
    </source>
</evidence>
<dbReference type="PANTHER" id="PTHR11685">
    <property type="entry name" value="RBR FAMILY RING FINGER AND IBR DOMAIN-CONTAINING"/>
    <property type="match status" value="1"/>
</dbReference>
<dbReference type="SUPFAM" id="SSF57850">
    <property type="entry name" value="RING/U-box"/>
    <property type="match status" value="1"/>
</dbReference>
<sequence length="242" mass="27090">MTTKGKGVIGSLLVRCRLRSEDRSPEDDFPKEPARCVACDLENDERTGEPARLVQVPCEHYYCETCMIRHFETSAILSNLPVCCGKTIPLHDVVVLMPAKSWEEKRLRSEMMAKYNGIMTWGRGCCADPSCGEAIVPDIKLKVGKCGKCKKKTCTLCAEIAHPGKCNSELFQQTVALAKKKGWKRCPDCYIVVEKTEGCSMVRCKCGTTFCYVCGGNALYHHCVRTRRRRADYGRGRACIVM</sequence>
<reference evidence="10" key="1">
    <citation type="journal article" date="2023" name="Mol. Phylogenet. Evol.">
        <title>Genome-scale phylogeny and comparative genomics of the fungal order Sordariales.</title>
        <authorList>
            <person name="Hensen N."/>
            <person name="Bonometti L."/>
            <person name="Westerberg I."/>
            <person name="Brannstrom I.O."/>
            <person name="Guillou S."/>
            <person name="Cros-Aarteil S."/>
            <person name="Calhoun S."/>
            <person name="Haridas S."/>
            <person name="Kuo A."/>
            <person name="Mondo S."/>
            <person name="Pangilinan J."/>
            <person name="Riley R."/>
            <person name="LaButti K."/>
            <person name="Andreopoulos B."/>
            <person name="Lipzen A."/>
            <person name="Chen C."/>
            <person name="Yan M."/>
            <person name="Daum C."/>
            <person name="Ng V."/>
            <person name="Clum A."/>
            <person name="Steindorff A."/>
            <person name="Ohm R.A."/>
            <person name="Martin F."/>
            <person name="Silar P."/>
            <person name="Natvig D.O."/>
            <person name="Lalanne C."/>
            <person name="Gautier V."/>
            <person name="Ament-Velasquez S.L."/>
            <person name="Kruys A."/>
            <person name="Hutchinson M.I."/>
            <person name="Powell A.J."/>
            <person name="Barry K."/>
            <person name="Miller A.N."/>
            <person name="Grigoriev I.V."/>
            <person name="Debuchy R."/>
            <person name="Gladieux P."/>
            <person name="Hiltunen Thoren M."/>
            <person name="Johannesson H."/>
        </authorList>
    </citation>
    <scope>NUCLEOTIDE SEQUENCE</scope>
    <source>
        <strain evidence="10">CBS 232.78</strain>
    </source>
</reference>
<comment type="catalytic activity">
    <reaction evidence="1">
        <text>[E2 ubiquitin-conjugating enzyme]-S-ubiquitinyl-L-cysteine + [acceptor protein]-L-lysine = [E2 ubiquitin-conjugating enzyme]-L-cysteine + [acceptor protein]-N(6)-ubiquitinyl-L-lysine.</text>
        <dbReference type="EC" id="2.3.2.31"/>
    </reaction>
</comment>
<dbReference type="Proteomes" id="UP001285441">
    <property type="component" value="Unassembled WGS sequence"/>
</dbReference>
<dbReference type="GO" id="GO:0016567">
    <property type="term" value="P:protein ubiquitination"/>
    <property type="evidence" value="ECO:0007669"/>
    <property type="project" value="InterPro"/>
</dbReference>
<dbReference type="InterPro" id="IPR017907">
    <property type="entry name" value="Znf_RING_CS"/>
</dbReference>
<keyword evidence="4" id="KW-0479">Metal-binding</keyword>
<comment type="caution">
    <text evidence="10">The sequence shown here is derived from an EMBL/GenBank/DDBJ whole genome shotgun (WGS) entry which is preliminary data.</text>
</comment>
<dbReference type="AlphaFoldDB" id="A0AAE0P3U1"/>
<keyword evidence="7" id="KW-0833">Ubl conjugation pathway</keyword>
<evidence type="ECO:0000256" key="3">
    <source>
        <dbReference type="ARBA" id="ARBA00022679"/>
    </source>
</evidence>
<evidence type="ECO:0000256" key="1">
    <source>
        <dbReference type="ARBA" id="ARBA00001798"/>
    </source>
</evidence>
<dbReference type="InterPro" id="IPR044066">
    <property type="entry name" value="TRIAD_supradom"/>
</dbReference>
<evidence type="ECO:0000256" key="4">
    <source>
        <dbReference type="ARBA" id="ARBA00022723"/>
    </source>
</evidence>
<reference evidence="10" key="2">
    <citation type="submission" date="2023-06" db="EMBL/GenBank/DDBJ databases">
        <authorList>
            <consortium name="Lawrence Berkeley National Laboratory"/>
            <person name="Haridas S."/>
            <person name="Hensen N."/>
            <person name="Bonometti L."/>
            <person name="Westerberg I."/>
            <person name="Brannstrom I.O."/>
            <person name="Guillou S."/>
            <person name="Cros-Aarteil S."/>
            <person name="Calhoun S."/>
            <person name="Kuo A."/>
            <person name="Mondo S."/>
            <person name="Pangilinan J."/>
            <person name="Riley R."/>
            <person name="LaButti K."/>
            <person name="Andreopoulos B."/>
            <person name="Lipzen A."/>
            <person name="Chen C."/>
            <person name="Yanf M."/>
            <person name="Daum C."/>
            <person name="Ng V."/>
            <person name="Clum A."/>
            <person name="Steindorff A."/>
            <person name="Ohm R."/>
            <person name="Martin F."/>
            <person name="Silar P."/>
            <person name="Natvig D."/>
            <person name="Lalanne C."/>
            <person name="Gautier V."/>
            <person name="Ament-velasquez S.L."/>
            <person name="Kruys A."/>
            <person name="Hutchinson M.I."/>
            <person name="Powell A.J."/>
            <person name="Barry K."/>
            <person name="Miller A.N."/>
            <person name="Grigoriev I.V."/>
            <person name="Debuchy R."/>
            <person name="Gladieux P."/>
            <person name="Thoren M.H."/>
            <person name="Johannesson H."/>
        </authorList>
    </citation>
    <scope>NUCLEOTIDE SEQUENCE</scope>
    <source>
        <strain evidence="10">CBS 232.78</strain>
    </source>
</reference>
<keyword evidence="3" id="KW-0808">Transferase</keyword>
<dbReference type="InterPro" id="IPR031127">
    <property type="entry name" value="E3_UB_ligase_RBR"/>
</dbReference>
<gene>
    <name evidence="10" type="ORF">B0H63DRAFT_504907</name>
</gene>
<dbReference type="CDD" id="cd22584">
    <property type="entry name" value="Rcat_RBR_unk"/>
    <property type="match status" value="1"/>
</dbReference>
<name>A0AAE0P3U1_9PEZI</name>
<evidence type="ECO:0000256" key="6">
    <source>
        <dbReference type="ARBA" id="ARBA00022771"/>
    </source>
</evidence>
<accession>A0AAE0P3U1</accession>
<dbReference type="InterPro" id="IPR002867">
    <property type="entry name" value="IBR_dom"/>
</dbReference>
<keyword evidence="6" id="KW-0863">Zinc-finger</keyword>
<dbReference type="PROSITE" id="PS00518">
    <property type="entry name" value="ZF_RING_1"/>
    <property type="match status" value="1"/>
</dbReference>
<dbReference type="Gene3D" id="1.20.120.1750">
    <property type="match status" value="1"/>
</dbReference>